<dbReference type="Proteomes" id="UP001059597">
    <property type="component" value="Chromosome"/>
</dbReference>
<evidence type="ECO:0000256" key="1">
    <source>
        <dbReference type="SAM" id="MobiDB-lite"/>
    </source>
</evidence>
<proteinExistence type="predicted"/>
<reference evidence="4" key="1">
    <citation type="submission" date="2022-06" db="EMBL/GenBank/DDBJ databases">
        <title>Complete genome sequence of Streptomyces nigrescens HEK616.</title>
        <authorList>
            <person name="Asamizu S."/>
            <person name="Onaka H."/>
        </authorList>
    </citation>
    <scope>NUCLEOTIDE SEQUENCE</scope>
    <source>
        <strain evidence="4">HEK616</strain>
    </source>
</reference>
<gene>
    <name evidence="4" type="ORF">HEK616_29570</name>
</gene>
<accession>A0ABN6QXB9</accession>
<dbReference type="InterPro" id="IPR014044">
    <property type="entry name" value="CAP_dom"/>
</dbReference>
<dbReference type="PANTHER" id="PTHR31157:SF1">
    <property type="entry name" value="SCP DOMAIN-CONTAINING PROTEIN"/>
    <property type="match status" value="1"/>
</dbReference>
<evidence type="ECO:0000259" key="3">
    <source>
        <dbReference type="Pfam" id="PF00188"/>
    </source>
</evidence>
<name>A0ABN6QXB9_STRNI</name>
<sequence>MPGAHGKRPHHARRGRRPRHAPALVLAATVVALPAGPAALAAPAPVAVERPSAGSVRQAVDQVIRLVNGERAAHGCPRVRWNAALQRAAQRHADDMAARRFFGHTNPDGADPGARITAAGYSWSAYGENIAVGRPTPAAVMKDWMNSSGHRRTILQCDLKDIGVGIREGTGGPWWTQDFAARGD</sequence>
<keyword evidence="5" id="KW-1185">Reference proteome</keyword>
<evidence type="ECO:0000256" key="2">
    <source>
        <dbReference type="SAM" id="SignalP"/>
    </source>
</evidence>
<dbReference type="SUPFAM" id="SSF55797">
    <property type="entry name" value="PR-1-like"/>
    <property type="match status" value="1"/>
</dbReference>
<evidence type="ECO:0000313" key="4">
    <source>
        <dbReference type="EMBL" id="BDM69470.1"/>
    </source>
</evidence>
<evidence type="ECO:0000313" key="5">
    <source>
        <dbReference type="Proteomes" id="UP001059597"/>
    </source>
</evidence>
<feature type="domain" description="SCP" evidence="3">
    <location>
        <begin position="65"/>
        <end position="179"/>
    </location>
</feature>
<dbReference type="EMBL" id="AP026073">
    <property type="protein sequence ID" value="BDM69470.1"/>
    <property type="molecule type" value="Genomic_DNA"/>
</dbReference>
<dbReference type="InterPro" id="IPR035940">
    <property type="entry name" value="CAP_sf"/>
</dbReference>
<feature type="region of interest" description="Disordered" evidence="1">
    <location>
        <begin position="1"/>
        <end position="20"/>
    </location>
</feature>
<organism evidence="4 5">
    <name type="scientific">Streptomyces nigrescens</name>
    <dbReference type="NCBI Taxonomy" id="1920"/>
    <lineage>
        <taxon>Bacteria</taxon>
        <taxon>Bacillati</taxon>
        <taxon>Actinomycetota</taxon>
        <taxon>Actinomycetes</taxon>
        <taxon>Kitasatosporales</taxon>
        <taxon>Streptomycetaceae</taxon>
        <taxon>Streptomyces</taxon>
    </lineage>
</organism>
<dbReference type="Pfam" id="PF00188">
    <property type="entry name" value="CAP"/>
    <property type="match status" value="1"/>
</dbReference>
<keyword evidence="2" id="KW-0732">Signal</keyword>
<dbReference type="CDD" id="cd05379">
    <property type="entry name" value="CAP_bacterial"/>
    <property type="match status" value="1"/>
</dbReference>
<dbReference type="Gene3D" id="3.40.33.10">
    <property type="entry name" value="CAP"/>
    <property type="match status" value="1"/>
</dbReference>
<dbReference type="PANTHER" id="PTHR31157">
    <property type="entry name" value="SCP DOMAIN-CONTAINING PROTEIN"/>
    <property type="match status" value="1"/>
</dbReference>
<feature type="signal peptide" evidence="2">
    <location>
        <begin position="1"/>
        <end position="41"/>
    </location>
</feature>
<protein>
    <recommendedName>
        <fullName evidence="3">SCP domain-containing protein</fullName>
    </recommendedName>
</protein>
<feature type="chain" id="PRO_5045158765" description="SCP domain-containing protein" evidence="2">
    <location>
        <begin position="42"/>
        <end position="184"/>
    </location>
</feature>